<dbReference type="RefSeq" id="WP_119624649.1">
    <property type="nucleotide sequence ID" value="NZ_JAIBNU010000004.1"/>
</dbReference>
<organism evidence="2 3">
    <name type="scientific">Staphylococcus gallinarum</name>
    <dbReference type="NCBI Taxonomy" id="1293"/>
    <lineage>
        <taxon>Bacteria</taxon>
        <taxon>Bacillati</taxon>
        <taxon>Bacillota</taxon>
        <taxon>Bacilli</taxon>
        <taxon>Bacillales</taxon>
        <taxon>Staphylococcaceae</taxon>
        <taxon>Staphylococcus</taxon>
    </lineage>
</organism>
<evidence type="ECO:0008006" key="4">
    <source>
        <dbReference type="Google" id="ProtNLM"/>
    </source>
</evidence>
<dbReference type="AlphaFoldDB" id="A0A418HKD5"/>
<comment type="caution">
    <text evidence="2">The sequence shown here is derived from an EMBL/GenBank/DDBJ whole genome shotgun (WGS) entry which is preliminary data.</text>
</comment>
<gene>
    <name evidence="2" type="ORF">BUZ01_13825</name>
</gene>
<keyword evidence="1" id="KW-0472">Membrane</keyword>
<name>A0A418HKD5_STAGA</name>
<evidence type="ECO:0000313" key="2">
    <source>
        <dbReference type="EMBL" id="RIL40974.1"/>
    </source>
</evidence>
<evidence type="ECO:0000256" key="1">
    <source>
        <dbReference type="SAM" id="Phobius"/>
    </source>
</evidence>
<dbReference type="EMBL" id="QXRZ01000020">
    <property type="protein sequence ID" value="RIL40974.1"/>
    <property type="molecule type" value="Genomic_DNA"/>
</dbReference>
<dbReference type="GO" id="GO:0140359">
    <property type="term" value="F:ABC-type transporter activity"/>
    <property type="evidence" value="ECO:0007669"/>
    <property type="project" value="InterPro"/>
</dbReference>
<feature type="transmembrane region" description="Helical" evidence="1">
    <location>
        <begin position="56"/>
        <end position="78"/>
    </location>
</feature>
<reference evidence="2 3" key="1">
    <citation type="journal article" date="2016" name="Front. Microbiol.">
        <title>Comprehensive Phylogenetic Analysis of Bovine Non-aureus Staphylococci Species Based on Whole-Genome Sequencing.</title>
        <authorList>
            <person name="Naushad S."/>
            <person name="Barkema H.W."/>
            <person name="Luby C."/>
            <person name="Condas L.A."/>
            <person name="Nobrega D.B."/>
            <person name="Carson D.A."/>
            <person name="De Buck J."/>
        </authorList>
    </citation>
    <scope>NUCLEOTIDE SEQUENCE [LARGE SCALE GENOMIC DNA]</scope>
    <source>
        <strain evidence="2 3">SNUC 1388</strain>
    </source>
</reference>
<feature type="transmembrane region" description="Helical" evidence="1">
    <location>
        <begin position="162"/>
        <end position="180"/>
    </location>
</feature>
<feature type="transmembrane region" description="Helical" evidence="1">
    <location>
        <begin position="204"/>
        <end position="223"/>
    </location>
</feature>
<protein>
    <recommendedName>
        <fullName evidence="4">ABC transporter permease</fullName>
    </recommendedName>
</protein>
<keyword evidence="1" id="KW-1133">Transmembrane helix</keyword>
<keyword evidence="1" id="KW-0812">Transmembrane</keyword>
<feature type="transmembrane region" description="Helical" evidence="1">
    <location>
        <begin position="131"/>
        <end position="155"/>
    </location>
</feature>
<feature type="transmembrane region" description="Helical" evidence="1">
    <location>
        <begin position="99"/>
        <end position="125"/>
    </location>
</feature>
<evidence type="ECO:0000313" key="3">
    <source>
        <dbReference type="Proteomes" id="UP000283576"/>
    </source>
</evidence>
<sequence>MLSIALKEFTSLFKSIKSFFIIVVIIGISLGLAKIIDIFGGQINSAVGSSETPFSAGLLLAVLLTGPLFTFTLSHNIINEEVKTRTIRFLATKTARNNILLGKFIGALLFWGICLLIATILIIWYSHQFYFLEFLQCLTFISYYLALAMLLSVFIDNTVSTNFLGIIISLVMTVLGIWSLNSDHVLLIIFKYITPYFYFFKDSMILPFVIIIFTFLFLVISLYKFNKRDL</sequence>
<dbReference type="Proteomes" id="UP000283576">
    <property type="component" value="Unassembled WGS sequence"/>
</dbReference>
<proteinExistence type="predicted"/>
<accession>A0A418HKD5</accession>
<dbReference type="GO" id="GO:0005886">
    <property type="term" value="C:plasma membrane"/>
    <property type="evidence" value="ECO:0007669"/>
    <property type="project" value="UniProtKB-SubCell"/>
</dbReference>
<feature type="transmembrane region" description="Helical" evidence="1">
    <location>
        <begin position="12"/>
        <end position="36"/>
    </location>
</feature>